<feature type="compositionally biased region" description="Polar residues" evidence="1">
    <location>
        <begin position="10"/>
        <end position="29"/>
    </location>
</feature>
<gene>
    <name evidence="2" type="ORF">GCM10009804_50420</name>
</gene>
<keyword evidence="3" id="KW-1185">Reference proteome</keyword>
<comment type="caution">
    <text evidence="2">The sequence shown here is derived from an EMBL/GenBank/DDBJ whole genome shotgun (WGS) entry which is preliminary data.</text>
</comment>
<proteinExistence type="predicted"/>
<organism evidence="2 3">
    <name type="scientific">Kribbella hippodromi</name>
    <dbReference type="NCBI Taxonomy" id="434347"/>
    <lineage>
        <taxon>Bacteria</taxon>
        <taxon>Bacillati</taxon>
        <taxon>Actinomycetota</taxon>
        <taxon>Actinomycetes</taxon>
        <taxon>Propionibacteriales</taxon>
        <taxon>Kribbellaceae</taxon>
        <taxon>Kribbella</taxon>
    </lineage>
</organism>
<accession>A0ABN2DVU2</accession>
<evidence type="ECO:0000313" key="3">
    <source>
        <dbReference type="Proteomes" id="UP001501705"/>
    </source>
</evidence>
<dbReference type="RefSeq" id="WP_344236935.1">
    <property type="nucleotide sequence ID" value="NZ_BAAAPH010000017.1"/>
</dbReference>
<dbReference type="EMBL" id="BAAAPH010000017">
    <property type="protein sequence ID" value="GAA1588252.1"/>
    <property type="molecule type" value="Genomic_DNA"/>
</dbReference>
<reference evidence="2 3" key="1">
    <citation type="journal article" date="2019" name="Int. J. Syst. Evol. Microbiol.">
        <title>The Global Catalogue of Microorganisms (GCM) 10K type strain sequencing project: providing services to taxonomists for standard genome sequencing and annotation.</title>
        <authorList>
            <consortium name="The Broad Institute Genomics Platform"/>
            <consortium name="The Broad Institute Genome Sequencing Center for Infectious Disease"/>
            <person name="Wu L."/>
            <person name="Ma J."/>
        </authorList>
    </citation>
    <scope>NUCLEOTIDE SEQUENCE [LARGE SCALE GENOMIC DNA]</scope>
    <source>
        <strain evidence="2 3">JCM 15572</strain>
    </source>
</reference>
<evidence type="ECO:0008006" key="4">
    <source>
        <dbReference type="Google" id="ProtNLM"/>
    </source>
</evidence>
<evidence type="ECO:0000313" key="2">
    <source>
        <dbReference type="EMBL" id="GAA1588252.1"/>
    </source>
</evidence>
<dbReference type="Gene3D" id="2.60.120.260">
    <property type="entry name" value="Galactose-binding domain-like"/>
    <property type="match status" value="1"/>
</dbReference>
<protein>
    <recommendedName>
        <fullName evidence="4">F5/8 type C domain-containing protein</fullName>
    </recommendedName>
</protein>
<name>A0ABN2DVU2_9ACTN</name>
<feature type="compositionally biased region" description="Low complexity" evidence="1">
    <location>
        <begin position="30"/>
        <end position="41"/>
    </location>
</feature>
<dbReference type="Proteomes" id="UP001501705">
    <property type="component" value="Unassembled WGS sequence"/>
</dbReference>
<feature type="region of interest" description="Disordered" evidence="1">
    <location>
        <begin position="8"/>
        <end position="44"/>
    </location>
</feature>
<sequence>MTHLHFTLGATPSTWATQDSPPSLTTTDEIPTPLTDLIPTDPANPLFDDTSTTQTRLGPHTTWSLPAPATATLYTLTSAEAETAPTAWLLEGSTDGTTWTTLDNRTNTLFRWPHQTRPFKIQTPAPYQHYRLSLPTPATLTQLELLH</sequence>
<evidence type="ECO:0000256" key="1">
    <source>
        <dbReference type="SAM" id="MobiDB-lite"/>
    </source>
</evidence>